<feature type="domain" description="DUF7507" evidence="2">
    <location>
        <begin position="30"/>
        <end position="126"/>
    </location>
</feature>
<dbReference type="EMBL" id="RKLP01000008">
    <property type="protein sequence ID" value="RVW08647.1"/>
    <property type="molecule type" value="Genomic_DNA"/>
</dbReference>
<accession>A0A438BCD2</accession>
<dbReference type="GO" id="GO:0005975">
    <property type="term" value="P:carbohydrate metabolic process"/>
    <property type="evidence" value="ECO:0007669"/>
    <property type="project" value="UniProtKB-ARBA"/>
</dbReference>
<dbReference type="AlphaFoldDB" id="A0A438BCD2"/>
<dbReference type="Pfam" id="PF24346">
    <property type="entry name" value="DUF7507"/>
    <property type="match status" value="1"/>
</dbReference>
<sequence>MLVTTVLTGLAALTTGVFAPTGLAQPAVGALTLTKSASPQVGLQSGDTVTYTFLVTNVGAATVSDIGVTELVFTGSGGAPEADCSSTTLQSGQSTTCTAPYDVTDADQAACSINNTAVATGKDPQMSVKSPPASATVVTDCAGNFAGSAFLPAALGSSELGGLFALAPLAVGSLGLGSLGSLGALGAVGAWALSTPYQPPAAARCQDAPYPIVPYLIPPCPKESNPNEPSPAGP</sequence>
<dbReference type="InterPro" id="IPR055354">
    <property type="entry name" value="DUF7507"/>
</dbReference>
<name>A0A438BCD2_9NOCA</name>
<organism evidence="3 4">
    <name type="scientific">Prescottella agglutinans</name>
    <dbReference type="NCBI Taxonomy" id="1644129"/>
    <lineage>
        <taxon>Bacteria</taxon>
        <taxon>Bacillati</taxon>
        <taxon>Actinomycetota</taxon>
        <taxon>Actinomycetes</taxon>
        <taxon>Mycobacteriales</taxon>
        <taxon>Nocardiaceae</taxon>
        <taxon>Prescottella</taxon>
    </lineage>
</organism>
<dbReference type="Proteomes" id="UP000286208">
    <property type="component" value="Unassembled WGS sequence"/>
</dbReference>
<dbReference type="Gene3D" id="2.60.40.10">
    <property type="entry name" value="Immunoglobulins"/>
    <property type="match status" value="1"/>
</dbReference>
<feature type="signal peptide" evidence="1">
    <location>
        <begin position="1"/>
        <end position="19"/>
    </location>
</feature>
<dbReference type="OrthoDB" id="3225333at2"/>
<evidence type="ECO:0000313" key="3">
    <source>
        <dbReference type="EMBL" id="RVW08647.1"/>
    </source>
</evidence>
<evidence type="ECO:0000259" key="2">
    <source>
        <dbReference type="Pfam" id="PF24346"/>
    </source>
</evidence>
<dbReference type="InterPro" id="IPR013783">
    <property type="entry name" value="Ig-like_fold"/>
</dbReference>
<reference evidence="3 4" key="1">
    <citation type="submission" date="2018-11" db="EMBL/GenBank/DDBJ databases">
        <title>Rhodococcus spongicola sp. nov. and Rhodococcus xishaensis sp. nov. from marine sponges.</title>
        <authorList>
            <person name="Li L."/>
            <person name="Lin H.W."/>
        </authorList>
    </citation>
    <scope>NUCLEOTIDE SEQUENCE [LARGE SCALE GENOMIC DNA]</scope>
    <source>
        <strain evidence="3 4">CCTCC AB2014297</strain>
    </source>
</reference>
<comment type="caution">
    <text evidence="3">The sequence shown here is derived from an EMBL/GenBank/DDBJ whole genome shotgun (WGS) entry which is preliminary data.</text>
</comment>
<protein>
    <submittedName>
        <fullName evidence="3">DUF11 domain-containing protein</fullName>
    </submittedName>
</protein>
<feature type="chain" id="PRO_5038663342" evidence="1">
    <location>
        <begin position="20"/>
        <end position="234"/>
    </location>
</feature>
<keyword evidence="4" id="KW-1185">Reference proteome</keyword>
<proteinExistence type="predicted"/>
<evidence type="ECO:0000313" key="4">
    <source>
        <dbReference type="Proteomes" id="UP000286208"/>
    </source>
</evidence>
<gene>
    <name evidence="3" type="ORF">EGT67_16960</name>
</gene>
<evidence type="ECO:0000256" key="1">
    <source>
        <dbReference type="SAM" id="SignalP"/>
    </source>
</evidence>
<keyword evidence="1" id="KW-0732">Signal</keyword>